<evidence type="ECO:0000313" key="3">
    <source>
        <dbReference type="Proteomes" id="UP000197619"/>
    </source>
</evidence>
<sequence>MRAGGWAPCACSMPRSPSTCCSSGQLLTLGDTQVATGQIFLTPSSRGHSGSGRRGPPEVRSTIQATLSYTRQEKPHQCSGVQAPGWWSTAGASSPPHSPSPWLTPSSALRTSSPSSTPCVSTQRACSWKQMPSSAPLGAEPVSPGYPAEPSWLLSSQPFSSLSPGSSRGSRRSPVPSPNCSVLSPQANMVPGQRDLGSHSNTECQFSLLPACPSFLLESHPAFPSLGAGVALQCTNSSVCPQHAAGEKLKLAVPRP</sequence>
<feature type="region of interest" description="Disordered" evidence="1">
    <location>
        <begin position="157"/>
        <end position="197"/>
    </location>
</feature>
<dbReference type="AlphaFoldDB" id="A0A218UZM1"/>
<dbReference type="Proteomes" id="UP000197619">
    <property type="component" value="Unassembled WGS sequence"/>
</dbReference>
<dbReference type="EMBL" id="MUZQ01000092">
    <property type="protein sequence ID" value="OWK58772.1"/>
    <property type="molecule type" value="Genomic_DNA"/>
</dbReference>
<keyword evidence="3" id="KW-1185">Reference proteome</keyword>
<feature type="region of interest" description="Disordered" evidence="1">
    <location>
        <begin position="70"/>
        <end position="118"/>
    </location>
</feature>
<feature type="compositionally biased region" description="Low complexity" evidence="1">
    <location>
        <begin position="100"/>
        <end position="118"/>
    </location>
</feature>
<gene>
    <name evidence="2" type="ORF">RLOC_00015092</name>
</gene>
<proteinExistence type="predicted"/>
<organism evidence="2 3">
    <name type="scientific">Lonchura striata</name>
    <name type="common">white-rumped munia</name>
    <dbReference type="NCBI Taxonomy" id="40157"/>
    <lineage>
        <taxon>Eukaryota</taxon>
        <taxon>Metazoa</taxon>
        <taxon>Chordata</taxon>
        <taxon>Craniata</taxon>
        <taxon>Vertebrata</taxon>
        <taxon>Euteleostomi</taxon>
        <taxon>Archelosauria</taxon>
        <taxon>Archosauria</taxon>
        <taxon>Dinosauria</taxon>
        <taxon>Saurischia</taxon>
        <taxon>Theropoda</taxon>
        <taxon>Coelurosauria</taxon>
        <taxon>Aves</taxon>
        <taxon>Neognathae</taxon>
        <taxon>Neoaves</taxon>
        <taxon>Telluraves</taxon>
        <taxon>Australaves</taxon>
        <taxon>Passeriformes</taxon>
        <taxon>Passeroidea</taxon>
        <taxon>Estrildidae</taxon>
        <taxon>Estrildinae</taxon>
        <taxon>Lonchura</taxon>
    </lineage>
</organism>
<name>A0A218UZM1_9PASE</name>
<accession>A0A218UZM1</accession>
<evidence type="ECO:0000313" key="2">
    <source>
        <dbReference type="EMBL" id="OWK58772.1"/>
    </source>
</evidence>
<protein>
    <submittedName>
        <fullName evidence="2">Uncharacterized protein</fullName>
    </submittedName>
</protein>
<comment type="caution">
    <text evidence="2">The sequence shown here is derived from an EMBL/GenBank/DDBJ whole genome shotgun (WGS) entry which is preliminary data.</text>
</comment>
<feature type="compositionally biased region" description="Low complexity" evidence="1">
    <location>
        <begin position="157"/>
        <end position="174"/>
    </location>
</feature>
<reference evidence="2 3" key="1">
    <citation type="submission" date="2017-05" db="EMBL/GenBank/DDBJ databases">
        <title>Genome of assembly of the Bengalese finch, Lonchura striata domestica.</title>
        <authorList>
            <person name="Colquitt B.M."/>
            <person name="Brainard M.S."/>
        </authorList>
    </citation>
    <scope>NUCLEOTIDE SEQUENCE [LARGE SCALE GENOMIC DNA]</scope>
    <source>
        <strain evidence="2">White83orange57</strain>
    </source>
</reference>
<evidence type="ECO:0000256" key="1">
    <source>
        <dbReference type="SAM" id="MobiDB-lite"/>
    </source>
</evidence>